<protein>
    <submittedName>
        <fullName evidence="1">Uncharacterized protein</fullName>
    </submittedName>
</protein>
<organism evidence="1 2">
    <name type="scientific">Henosepilachna vigintioctopunctata</name>
    <dbReference type="NCBI Taxonomy" id="420089"/>
    <lineage>
        <taxon>Eukaryota</taxon>
        <taxon>Metazoa</taxon>
        <taxon>Ecdysozoa</taxon>
        <taxon>Arthropoda</taxon>
        <taxon>Hexapoda</taxon>
        <taxon>Insecta</taxon>
        <taxon>Pterygota</taxon>
        <taxon>Neoptera</taxon>
        <taxon>Endopterygota</taxon>
        <taxon>Coleoptera</taxon>
        <taxon>Polyphaga</taxon>
        <taxon>Cucujiformia</taxon>
        <taxon>Coccinelloidea</taxon>
        <taxon>Coccinellidae</taxon>
        <taxon>Epilachninae</taxon>
        <taxon>Epilachnini</taxon>
        <taxon>Henosepilachna</taxon>
    </lineage>
</organism>
<accession>A0AAW1TIH0</accession>
<name>A0AAW1TIH0_9CUCU</name>
<comment type="caution">
    <text evidence="1">The sequence shown here is derived from an EMBL/GenBank/DDBJ whole genome shotgun (WGS) entry which is preliminary data.</text>
</comment>
<dbReference type="EMBL" id="JARQZJ010000001">
    <property type="protein sequence ID" value="KAK9869335.1"/>
    <property type="molecule type" value="Genomic_DNA"/>
</dbReference>
<dbReference type="Proteomes" id="UP001431783">
    <property type="component" value="Unassembled WGS sequence"/>
</dbReference>
<keyword evidence="2" id="KW-1185">Reference proteome</keyword>
<evidence type="ECO:0000313" key="2">
    <source>
        <dbReference type="Proteomes" id="UP001431783"/>
    </source>
</evidence>
<dbReference type="AlphaFoldDB" id="A0AAW1TIH0"/>
<evidence type="ECO:0000313" key="1">
    <source>
        <dbReference type="EMBL" id="KAK9869335.1"/>
    </source>
</evidence>
<dbReference type="PANTHER" id="PTHR35450">
    <property type="entry name" value="REVERSE TRANSCRIPTASE DOMAIN-CONTAINING PROTEIN"/>
    <property type="match status" value="1"/>
</dbReference>
<dbReference type="PANTHER" id="PTHR35450:SF2">
    <property type="entry name" value="REVERSE TRANSCRIPTASE DOMAIN-CONTAINING PROTEIN"/>
    <property type="match status" value="1"/>
</dbReference>
<gene>
    <name evidence="1" type="ORF">WA026_003089</name>
</gene>
<proteinExistence type="predicted"/>
<sequence length="101" mass="11779">MQKMPGKTENIQHITGGCTSLAQNDYTHRHNQVACIVHQAVAMKIRLFTKDIIFYYKYKPQLVLENSNYKVYYDRSIITDCTIQNNRADIVLLDKISRKPT</sequence>
<reference evidence="1 2" key="1">
    <citation type="submission" date="2023-03" db="EMBL/GenBank/DDBJ databases">
        <title>Genome insight into feeding habits of ladybird beetles.</title>
        <authorList>
            <person name="Li H.-S."/>
            <person name="Huang Y.-H."/>
            <person name="Pang H."/>
        </authorList>
    </citation>
    <scope>NUCLEOTIDE SEQUENCE [LARGE SCALE GENOMIC DNA]</scope>
    <source>
        <strain evidence="1">SYSU_2023b</strain>
        <tissue evidence="1">Whole body</tissue>
    </source>
</reference>